<comment type="caution">
    <text evidence="1">The sequence shown here is derived from an EMBL/GenBank/DDBJ whole genome shotgun (WGS) entry which is preliminary data.</text>
</comment>
<proteinExistence type="predicted"/>
<dbReference type="EMBL" id="CM043806">
    <property type="protein sequence ID" value="KAI4812292.1"/>
    <property type="molecule type" value="Genomic_DNA"/>
</dbReference>
<accession>A0ACB9WGN0</accession>
<gene>
    <name evidence="1" type="ORF">KUCAC02_023692</name>
</gene>
<evidence type="ECO:0000313" key="2">
    <source>
        <dbReference type="Proteomes" id="UP001057452"/>
    </source>
</evidence>
<protein>
    <submittedName>
        <fullName evidence="1">Uncharacterized protein</fullName>
    </submittedName>
</protein>
<feature type="non-terminal residue" evidence="1">
    <location>
        <position position="1"/>
    </location>
</feature>
<keyword evidence="2" id="KW-1185">Reference proteome</keyword>
<evidence type="ECO:0000313" key="1">
    <source>
        <dbReference type="EMBL" id="KAI4812292.1"/>
    </source>
</evidence>
<feature type="non-terminal residue" evidence="1">
    <location>
        <position position="170"/>
    </location>
</feature>
<dbReference type="Proteomes" id="UP001057452">
    <property type="component" value="Chromosome 22"/>
</dbReference>
<reference evidence="1" key="1">
    <citation type="submission" date="2022-05" db="EMBL/GenBank/DDBJ databases">
        <title>Chromosome-level genome of Chaenocephalus aceratus.</title>
        <authorList>
            <person name="Park H."/>
        </authorList>
    </citation>
    <scope>NUCLEOTIDE SEQUENCE</scope>
    <source>
        <strain evidence="1">KU_202001</strain>
    </source>
</reference>
<name>A0ACB9WGN0_CHAAC</name>
<organism evidence="1 2">
    <name type="scientific">Chaenocephalus aceratus</name>
    <name type="common">Blackfin icefish</name>
    <name type="synonym">Chaenichthys aceratus</name>
    <dbReference type="NCBI Taxonomy" id="36190"/>
    <lineage>
        <taxon>Eukaryota</taxon>
        <taxon>Metazoa</taxon>
        <taxon>Chordata</taxon>
        <taxon>Craniata</taxon>
        <taxon>Vertebrata</taxon>
        <taxon>Euteleostomi</taxon>
        <taxon>Actinopterygii</taxon>
        <taxon>Neopterygii</taxon>
        <taxon>Teleostei</taxon>
        <taxon>Neoteleostei</taxon>
        <taxon>Acanthomorphata</taxon>
        <taxon>Eupercaria</taxon>
        <taxon>Perciformes</taxon>
        <taxon>Notothenioidei</taxon>
        <taxon>Channichthyidae</taxon>
        <taxon>Chaenocephalus</taxon>
    </lineage>
</organism>
<sequence>IVRSDIALDKQKGCKLANHPDIMLELQREKAATTQLVLLKEQLSNIYSNITITDTFKCISQNMASLHSSYETAHGPSITPWSPAEFGIHSVARSPQNVKTREKEGGGGRREKLNNSNRQMGNMRPALAVQTRGPSRHLWCKTPSRLSRATCIPLQDCVQDCSQCSRQEEA</sequence>